<sequence length="812" mass="88015">MIMRREFNRLDVLTQLLAGSAAMVVLIVLLGVVAIIEMHAGNSRVSALQGIQLPAVRSSLQMAASTREIALGEFLAVGANTPLDIKHGTDMTDAGIGMFRNALAGYRALASGDDVARVRRVADFFEHYIAIDAKIRAALADGNQADASQQIMGAAAQTRAALDRELEAIVAGNDAAAAREGAAAQAAYHHTILTVAGFILFASLIALIVSLVIARGILRQLGGEPRVAAALTARIAAGDLSTAIRTRPGDGTSLMVGLEFMRERLAAMVEEIQQSSLQLKQKTADIQAMLQNMQQGILTVVDGGIVHPEYSAYLEAILETTDIAGQPLLDLVFDNTDVGSDARAQIEAALDACLGEDSMNFAFNEHLLVNEISKTMADGRVKILDLSWSAIIGENDIVVRLMLCVRDVTELRALAAEAGEQRRRLEMIGEILAVSEEKFHQFVESSIGFIHENERIIREHDRPDLDAVAKLFRNMHTVKGNARTYSFQHLTSIVHDAEQRYDALRTAQGDHIWDQQALIADLGRVKAALEAYATINEVSLGRKGGKAASSAERYLMVDIALIQQHLEMLEGADASDPQALLEMRESMHRTLRLLGTETLGEALGGVLGSLPSLAKELGKEVPHVRIDDNGYRVRSQACGVLCDVFTHLLRNCVDHGIEPADERIAAGKPAPGTIALEMGVDDHALQITVSDDGRGLALAKIRRAAIERGWLSIDEAASDETIAAFIFRPGFSTAQTVSEVSGRGVGMDAVRDFIRREHGRIELRFTDDRQGADFRSFQTVAWLPETWTVDSLGEPDRAQRRRGDEVSTAIAG</sequence>
<proteinExistence type="predicted"/>
<dbReference type="EMBL" id="FSRM01000001">
    <property type="protein sequence ID" value="SIO26394.1"/>
    <property type="molecule type" value="Genomic_DNA"/>
</dbReference>
<dbReference type="SUPFAM" id="SSF47226">
    <property type="entry name" value="Histidine-containing phosphotransfer domain, HPT domain"/>
    <property type="match status" value="1"/>
</dbReference>
<feature type="domain" description="HPt" evidence="11">
    <location>
        <begin position="431"/>
        <end position="532"/>
    </location>
</feature>
<evidence type="ECO:0000256" key="2">
    <source>
        <dbReference type="ARBA" id="ARBA00012438"/>
    </source>
</evidence>
<dbReference type="PANTHER" id="PTHR43395:SF10">
    <property type="entry name" value="CHEMOTAXIS PROTEIN CHEA"/>
    <property type="match status" value="1"/>
</dbReference>
<gene>
    <name evidence="12" type="ORF">SAMN05444168_3914</name>
</gene>
<feature type="transmembrane region" description="Helical" evidence="10">
    <location>
        <begin position="12"/>
        <end position="36"/>
    </location>
</feature>
<dbReference type="Gene3D" id="6.10.340.10">
    <property type="match status" value="1"/>
</dbReference>
<keyword evidence="4 9" id="KW-0597">Phosphoprotein</keyword>
<dbReference type="SMART" id="SM00387">
    <property type="entry name" value="HATPase_c"/>
    <property type="match status" value="1"/>
</dbReference>
<dbReference type="InterPro" id="IPR036890">
    <property type="entry name" value="HATPase_C_sf"/>
</dbReference>
<keyword evidence="6 12" id="KW-0418">Kinase</keyword>
<feature type="transmembrane region" description="Helical" evidence="10">
    <location>
        <begin position="192"/>
        <end position="214"/>
    </location>
</feature>
<evidence type="ECO:0000259" key="11">
    <source>
        <dbReference type="PROSITE" id="PS50894"/>
    </source>
</evidence>
<evidence type="ECO:0000256" key="4">
    <source>
        <dbReference type="ARBA" id="ARBA00022553"/>
    </source>
</evidence>
<feature type="modified residue" description="Phosphohistidine" evidence="9">
    <location>
        <position position="476"/>
    </location>
</feature>
<evidence type="ECO:0000256" key="5">
    <source>
        <dbReference type="ARBA" id="ARBA00022679"/>
    </source>
</evidence>
<dbReference type="PROSITE" id="PS50894">
    <property type="entry name" value="HPT"/>
    <property type="match status" value="1"/>
</dbReference>
<protein>
    <recommendedName>
        <fullName evidence="3">Chemotaxis protein CheA</fullName>
        <ecNumber evidence="2">2.7.13.3</ecNumber>
    </recommendedName>
</protein>
<dbReference type="SUPFAM" id="SSF55874">
    <property type="entry name" value="ATPase domain of HSP90 chaperone/DNA topoisomerase II/histidine kinase"/>
    <property type="match status" value="1"/>
</dbReference>
<evidence type="ECO:0000256" key="8">
    <source>
        <dbReference type="ARBA" id="ARBA00035100"/>
    </source>
</evidence>
<dbReference type="InterPro" id="IPR051315">
    <property type="entry name" value="Bact_Chemotaxis_CheA"/>
</dbReference>
<organism evidence="12 13">
    <name type="scientific">Paraburkholderia phenazinium</name>
    <dbReference type="NCBI Taxonomy" id="60549"/>
    <lineage>
        <taxon>Bacteria</taxon>
        <taxon>Pseudomonadati</taxon>
        <taxon>Pseudomonadota</taxon>
        <taxon>Betaproteobacteria</taxon>
        <taxon>Burkholderiales</taxon>
        <taxon>Burkholderiaceae</taxon>
        <taxon>Paraburkholderia</taxon>
    </lineage>
</organism>
<dbReference type="InterPro" id="IPR008207">
    <property type="entry name" value="Sig_transdc_His_kin_Hpt_dom"/>
</dbReference>
<dbReference type="InterPro" id="IPR003594">
    <property type="entry name" value="HATPase_dom"/>
</dbReference>
<keyword evidence="5" id="KW-0808">Transferase</keyword>
<name>A0A1N6I2Z4_9BURK</name>
<dbReference type="EC" id="2.7.13.3" evidence="2"/>
<keyword evidence="7" id="KW-0902">Two-component regulatory system</keyword>
<comment type="catalytic activity">
    <reaction evidence="1">
        <text>ATP + protein L-histidine = ADP + protein N-phospho-L-histidine.</text>
        <dbReference type="EC" id="2.7.13.3"/>
    </reaction>
</comment>
<evidence type="ECO:0000256" key="6">
    <source>
        <dbReference type="ARBA" id="ARBA00022777"/>
    </source>
</evidence>
<dbReference type="PANTHER" id="PTHR43395">
    <property type="entry name" value="SENSOR HISTIDINE KINASE CHEA"/>
    <property type="match status" value="1"/>
</dbReference>
<keyword evidence="10" id="KW-0812">Transmembrane</keyword>
<keyword evidence="10" id="KW-1133">Transmembrane helix</keyword>
<dbReference type="FunFam" id="3.30.565.10:FF:000016">
    <property type="entry name" value="Chemotaxis protein CheA, putative"/>
    <property type="match status" value="1"/>
</dbReference>
<dbReference type="Proteomes" id="UP000184693">
    <property type="component" value="Unassembled WGS sequence"/>
</dbReference>
<evidence type="ECO:0000256" key="7">
    <source>
        <dbReference type="ARBA" id="ARBA00023012"/>
    </source>
</evidence>
<dbReference type="InterPro" id="IPR004358">
    <property type="entry name" value="Sig_transdc_His_kin-like_C"/>
</dbReference>
<dbReference type="InterPro" id="IPR036641">
    <property type="entry name" value="HPT_dom_sf"/>
</dbReference>
<evidence type="ECO:0000256" key="10">
    <source>
        <dbReference type="SAM" id="Phobius"/>
    </source>
</evidence>
<dbReference type="GO" id="GO:0000155">
    <property type="term" value="F:phosphorelay sensor kinase activity"/>
    <property type="evidence" value="ECO:0007669"/>
    <property type="project" value="UniProtKB-ARBA"/>
</dbReference>
<comment type="function">
    <text evidence="8">Involved in the transmission of sensory signals from the chemoreceptors to the flagellar motors. CheA is autophosphorylated; it can transfer its phosphate group to either CheB or CheY.</text>
</comment>
<dbReference type="Gene3D" id="3.30.450.20">
    <property type="entry name" value="PAS domain"/>
    <property type="match status" value="1"/>
</dbReference>
<dbReference type="Gene3D" id="1.20.120.160">
    <property type="entry name" value="HPT domain"/>
    <property type="match status" value="1"/>
</dbReference>
<dbReference type="Pfam" id="PF01627">
    <property type="entry name" value="Hpt"/>
    <property type="match status" value="1"/>
</dbReference>
<evidence type="ECO:0000313" key="13">
    <source>
        <dbReference type="Proteomes" id="UP000184693"/>
    </source>
</evidence>
<reference evidence="12 13" key="1">
    <citation type="submission" date="2016-11" db="EMBL/GenBank/DDBJ databases">
        <authorList>
            <person name="Jaros S."/>
            <person name="Januszkiewicz K."/>
            <person name="Wedrychowicz H."/>
        </authorList>
    </citation>
    <scope>NUCLEOTIDE SEQUENCE [LARGE SCALE GENOMIC DNA]</scope>
    <source>
        <strain evidence="12 13">GAS86</strain>
    </source>
</reference>
<dbReference type="AlphaFoldDB" id="A0A1N6I2Z4"/>
<keyword evidence="10" id="KW-0472">Membrane</keyword>
<dbReference type="Pfam" id="PF02518">
    <property type="entry name" value="HATPase_c"/>
    <property type="match status" value="1"/>
</dbReference>
<evidence type="ECO:0000313" key="12">
    <source>
        <dbReference type="EMBL" id="SIO26394.1"/>
    </source>
</evidence>
<evidence type="ECO:0000256" key="3">
    <source>
        <dbReference type="ARBA" id="ARBA00021495"/>
    </source>
</evidence>
<accession>A0A1N6I2Z4</accession>
<evidence type="ECO:0000256" key="1">
    <source>
        <dbReference type="ARBA" id="ARBA00000085"/>
    </source>
</evidence>
<dbReference type="Gene3D" id="3.30.565.10">
    <property type="entry name" value="Histidine kinase-like ATPase, C-terminal domain"/>
    <property type="match status" value="1"/>
</dbReference>
<dbReference type="PRINTS" id="PR00344">
    <property type="entry name" value="BCTRLSENSOR"/>
</dbReference>
<evidence type="ECO:0000256" key="9">
    <source>
        <dbReference type="PROSITE-ProRule" id="PRU00110"/>
    </source>
</evidence>